<evidence type="ECO:0000313" key="3">
    <source>
        <dbReference type="EMBL" id="SFT81718.1"/>
    </source>
</evidence>
<keyword evidence="2" id="KW-0472">Membrane</keyword>
<feature type="transmembrane region" description="Helical" evidence="2">
    <location>
        <begin position="52"/>
        <end position="73"/>
    </location>
</feature>
<keyword evidence="2" id="KW-0812">Transmembrane</keyword>
<sequence length="336" mass="34131">MSAPYPPPQQPAQPGGAGGSQLDAKSILALAAAGIGALGWILGFFAPAMNSLLGGLPGLGFVMVALLAAMRFLPKGPNVLFVAAPLAGYTALSMLQNVIVAGVSGSSGSIAGWGIVFMLLSLLQAAAVIALLLLEQEIVTAPSFGRGATQAATQQVQPSYPGQQPGPYGAAHPQPGQPQPGQPQPGQPQPGQPQPGQPQAGGWNPQSGPQPGYPAQPYTGPQPQQGQPPQPGQPQPGQPQSGQPQPGWNSQQAGGFVPGQPPQQPAQPYSQPPQGGSASQENPAQPGSFAQANPHEQPSQPGQEHSGQAQQEQWGDTNGGPQGTQQMPHPNQNPPS</sequence>
<evidence type="ECO:0000313" key="4">
    <source>
        <dbReference type="Proteomes" id="UP000199165"/>
    </source>
</evidence>
<feature type="compositionally biased region" description="Low complexity" evidence="1">
    <location>
        <begin position="197"/>
        <end position="225"/>
    </location>
</feature>
<organism evidence="3 4">
    <name type="scientific">Actinopolyspora righensis</name>
    <dbReference type="NCBI Taxonomy" id="995060"/>
    <lineage>
        <taxon>Bacteria</taxon>
        <taxon>Bacillati</taxon>
        <taxon>Actinomycetota</taxon>
        <taxon>Actinomycetes</taxon>
        <taxon>Actinopolysporales</taxon>
        <taxon>Actinopolysporaceae</taxon>
        <taxon>Actinopolyspora</taxon>
        <taxon>Actinopolyspora alba group</taxon>
    </lineage>
</organism>
<dbReference type="EMBL" id="FPAT01000009">
    <property type="protein sequence ID" value="SFT81718.1"/>
    <property type="molecule type" value="Genomic_DNA"/>
</dbReference>
<accession>A0A1I7B3L5</accession>
<feature type="compositionally biased region" description="Low complexity" evidence="1">
    <location>
        <begin position="238"/>
        <end position="255"/>
    </location>
</feature>
<keyword evidence="4" id="KW-1185">Reference proteome</keyword>
<feature type="compositionally biased region" description="Pro residues" evidence="1">
    <location>
        <begin position="226"/>
        <end position="237"/>
    </location>
</feature>
<evidence type="ECO:0000256" key="1">
    <source>
        <dbReference type="SAM" id="MobiDB-lite"/>
    </source>
</evidence>
<dbReference type="Pfam" id="PF17270">
    <property type="entry name" value="DUF5336"/>
    <property type="match status" value="1"/>
</dbReference>
<dbReference type="Proteomes" id="UP000199165">
    <property type="component" value="Unassembled WGS sequence"/>
</dbReference>
<reference evidence="4" key="1">
    <citation type="submission" date="2016-10" db="EMBL/GenBank/DDBJ databases">
        <authorList>
            <person name="Varghese N."/>
            <person name="Submissions S."/>
        </authorList>
    </citation>
    <scope>NUCLEOTIDE SEQUENCE [LARGE SCALE GENOMIC DNA]</scope>
    <source>
        <strain evidence="4">DSM 45501</strain>
    </source>
</reference>
<feature type="compositionally biased region" description="Low complexity" evidence="1">
    <location>
        <begin position="154"/>
        <end position="174"/>
    </location>
</feature>
<proteinExistence type="predicted"/>
<feature type="region of interest" description="Disordered" evidence="1">
    <location>
        <begin position="150"/>
        <end position="336"/>
    </location>
</feature>
<feature type="compositionally biased region" description="Low complexity" evidence="1">
    <location>
        <begin position="266"/>
        <end position="280"/>
    </location>
</feature>
<feature type="transmembrane region" description="Helical" evidence="2">
    <location>
        <begin position="110"/>
        <end position="134"/>
    </location>
</feature>
<protein>
    <submittedName>
        <fullName evidence="3">Uncharacterized protein</fullName>
    </submittedName>
</protein>
<feature type="transmembrane region" description="Helical" evidence="2">
    <location>
        <begin position="27"/>
        <end position="46"/>
    </location>
</feature>
<feature type="transmembrane region" description="Helical" evidence="2">
    <location>
        <begin position="80"/>
        <end position="104"/>
    </location>
</feature>
<name>A0A1I7B3L5_9ACTN</name>
<feature type="compositionally biased region" description="Polar residues" evidence="1">
    <location>
        <begin position="281"/>
        <end position="316"/>
    </location>
</feature>
<gene>
    <name evidence="3" type="ORF">SAMN04487904_10975</name>
</gene>
<dbReference type="InterPro" id="IPR035166">
    <property type="entry name" value="DUF5336"/>
</dbReference>
<feature type="compositionally biased region" description="Pro residues" evidence="1">
    <location>
        <begin position="175"/>
        <end position="196"/>
    </location>
</feature>
<keyword evidence="2" id="KW-1133">Transmembrane helix</keyword>
<evidence type="ECO:0000256" key="2">
    <source>
        <dbReference type="SAM" id="Phobius"/>
    </source>
</evidence>
<dbReference type="AlphaFoldDB" id="A0A1I7B3L5"/>
<dbReference type="RefSeq" id="WP_175530127.1">
    <property type="nucleotide sequence ID" value="NZ_FPAT01000009.1"/>
</dbReference>
<dbReference type="STRING" id="995060.SAMN04487904_10975"/>